<dbReference type="Proteomes" id="UP000009374">
    <property type="component" value="Unassembled WGS sequence"/>
</dbReference>
<sequence>MLTNRQSLRISPSLFRVLAGTLLLLPISCQSVSRTPPPSPSKARFEGVMLWKDHPISRAALFLSDKSRPGSEIEFLTRSDGRFSYDLSPGTYHLRSAPTTMCPVEGEVRLKAGENSYRIKVHSLSFLSCRKGTIQRLSPH</sequence>
<name>C6I0R1_9BACT</name>
<keyword evidence="2" id="KW-1185">Reference proteome</keyword>
<evidence type="ECO:0000313" key="2">
    <source>
        <dbReference type="Proteomes" id="UP000009374"/>
    </source>
</evidence>
<protein>
    <recommendedName>
        <fullName evidence="3">Carboxypeptidase regulatory-like domain-containing protein</fullName>
    </recommendedName>
</protein>
<dbReference type="EMBL" id="GG693888">
    <property type="protein sequence ID" value="EES51511.1"/>
    <property type="molecule type" value="Genomic_DNA"/>
</dbReference>
<reference evidence="1 2" key="1">
    <citation type="journal article" date="2009" name="Appl. Environ. Microbiol.">
        <title>Community genomic and proteomic analyses of chemoautotrophic iron-oxidizing "Leptospirillum rubarum" (Group II) and "Leptospirillum ferrodiazotrophum" (Group III) bacteria in acid mine drainage biofilms.</title>
        <authorList>
            <person name="Goltsman D.S."/>
            <person name="Denef V.J."/>
            <person name="Singer S.W."/>
            <person name="VerBerkmoes N.C."/>
            <person name="Lefsrud M."/>
            <person name="Mueller R.S."/>
            <person name="Dick G.J."/>
            <person name="Sun C.L."/>
            <person name="Wheeler K.E."/>
            <person name="Zemla A."/>
            <person name="Baker B.J."/>
            <person name="Hauser L."/>
            <person name="Land M."/>
            <person name="Shah M.B."/>
            <person name="Thelen M.P."/>
            <person name="Hettich R.L."/>
            <person name="Banfield J.F."/>
        </authorList>
    </citation>
    <scope>NUCLEOTIDE SEQUENCE [LARGE SCALE GENOMIC DNA]</scope>
</reference>
<evidence type="ECO:0008006" key="3">
    <source>
        <dbReference type="Google" id="ProtNLM"/>
    </source>
</evidence>
<proteinExistence type="predicted"/>
<gene>
    <name evidence="1" type="ORF">UBAL3_95950009</name>
</gene>
<evidence type="ECO:0000313" key="1">
    <source>
        <dbReference type="EMBL" id="EES51511.1"/>
    </source>
</evidence>
<accession>C6I0R1</accession>
<organism evidence="1 2">
    <name type="scientific">Leptospirillum ferrodiazotrophum</name>
    <dbReference type="NCBI Taxonomy" id="412449"/>
    <lineage>
        <taxon>Bacteria</taxon>
        <taxon>Pseudomonadati</taxon>
        <taxon>Nitrospirota</taxon>
        <taxon>Nitrospiria</taxon>
        <taxon>Nitrospirales</taxon>
        <taxon>Nitrospiraceae</taxon>
        <taxon>Leptospirillum</taxon>
    </lineage>
</organism>
<dbReference type="AlphaFoldDB" id="C6I0R1"/>